<gene>
    <name evidence="2" type="ORF">DFH08DRAFT_131459</name>
</gene>
<comment type="caution">
    <text evidence="2">The sequence shown here is derived from an EMBL/GenBank/DDBJ whole genome shotgun (WGS) entry which is preliminary data.</text>
</comment>
<sequence>MHSSATPYNQGSSFTGHRPNNPFSDRFNAAMRDLHCPVSTTDELRAMVKPYARDEAHLQELTNKLVSAAEASLPESGQFAIFGATPEESGEKPFQISNLPGTSFCVRFFCAASPIGVLFFDFVDGYTGQPVDLPRGYSVWQRLLGGNTQLISLHAVLGGAPPAGHNERFALQEGTWIMLQKPDGQEYDFQSPVIPRPRSGSS</sequence>
<keyword evidence="3" id="KW-1185">Reference proteome</keyword>
<evidence type="ECO:0000313" key="3">
    <source>
        <dbReference type="Proteomes" id="UP001218218"/>
    </source>
</evidence>
<evidence type="ECO:0000256" key="1">
    <source>
        <dbReference type="SAM" id="MobiDB-lite"/>
    </source>
</evidence>
<evidence type="ECO:0000313" key="2">
    <source>
        <dbReference type="EMBL" id="KAJ7348906.1"/>
    </source>
</evidence>
<dbReference type="EMBL" id="JARIHO010000016">
    <property type="protein sequence ID" value="KAJ7348906.1"/>
    <property type="molecule type" value="Genomic_DNA"/>
</dbReference>
<organism evidence="2 3">
    <name type="scientific">Mycena albidolilacea</name>
    <dbReference type="NCBI Taxonomy" id="1033008"/>
    <lineage>
        <taxon>Eukaryota</taxon>
        <taxon>Fungi</taxon>
        <taxon>Dikarya</taxon>
        <taxon>Basidiomycota</taxon>
        <taxon>Agaricomycotina</taxon>
        <taxon>Agaricomycetes</taxon>
        <taxon>Agaricomycetidae</taxon>
        <taxon>Agaricales</taxon>
        <taxon>Marasmiineae</taxon>
        <taxon>Mycenaceae</taxon>
        <taxon>Mycena</taxon>
    </lineage>
</organism>
<dbReference type="Proteomes" id="UP001218218">
    <property type="component" value="Unassembled WGS sequence"/>
</dbReference>
<name>A0AAD7A3L6_9AGAR</name>
<accession>A0AAD7A3L6</accession>
<proteinExistence type="predicted"/>
<reference evidence="2" key="1">
    <citation type="submission" date="2023-03" db="EMBL/GenBank/DDBJ databases">
        <title>Massive genome expansion in bonnet fungi (Mycena s.s.) driven by repeated elements and novel gene families across ecological guilds.</title>
        <authorList>
            <consortium name="Lawrence Berkeley National Laboratory"/>
            <person name="Harder C.B."/>
            <person name="Miyauchi S."/>
            <person name="Viragh M."/>
            <person name="Kuo A."/>
            <person name="Thoen E."/>
            <person name="Andreopoulos B."/>
            <person name="Lu D."/>
            <person name="Skrede I."/>
            <person name="Drula E."/>
            <person name="Henrissat B."/>
            <person name="Morin E."/>
            <person name="Kohler A."/>
            <person name="Barry K."/>
            <person name="LaButti K."/>
            <person name="Morin E."/>
            <person name="Salamov A."/>
            <person name="Lipzen A."/>
            <person name="Mereny Z."/>
            <person name="Hegedus B."/>
            <person name="Baldrian P."/>
            <person name="Stursova M."/>
            <person name="Weitz H."/>
            <person name="Taylor A."/>
            <person name="Grigoriev I.V."/>
            <person name="Nagy L.G."/>
            <person name="Martin F."/>
            <person name="Kauserud H."/>
        </authorList>
    </citation>
    <scope>NUCLEOTIDE SEQUENCE</scope>
    <source>
        <strain evidence="2">CBHHK002</strain>
    </source>
</reference>
<feature type="compositionally biased region" description="Polar residues" evidence="1">
    <location>
        <begin position="1"/>
        <end position="15"/>
    </location>
</feature>
<dbReference type="AlphaFoldDB" id="A0AAD7A3L6"/>
<feature type="region of interest" description="Disordered" evidence="1">
    <location>
        <begin position="1"/>
        <end position="21"/>
    </location>
</feature>
<protein>
    <submittedName>
        <fullName evidence="2">Uncharacterized protein</fullName>
    </submittedName>
</protein>